<name>A0A6G1PXB4_CHAAH</name>
<proteinExistence type="predicted"/>
<gene>
    <name evidence="1" type="ORF">EXN66_Car010646</name>
</gene>
<protein>
    <submittedName>
        <fullName evidence="1">Uncharacterized protein</fullName>
    </submittedName>
</protein>
<reference evidence="1 2" key="1">
    <citation type="submission" date="2019-02" db="EMBL/GenBank/DDBJ databases">
        <title>Opniocepnalus argus genome.</title>
        <authorList>
            <person name="Zhou C."/>
            <person name="Xiao S."/>
        </authorList>
    </citation>
    <scope>NUCLEOTIDE SEQUENCE [LARGE SCALE GENOMIC DNA]</scope>
    <source>
        <strain evidence="1">OARG1902GOOAL</strain>
        <tissue evidence="1">Muscle</tissue>
    </source>
</reference>
<dbReference type="Proteomes" id="UP000503349">
    <property type="component" value="Chromosome 10"/>
</dbReference>
<keyword evidence="2" id="KW-1185">Reference proteome</keyword>
<evidence type="ECO:0000313" key="2">
    <source>
        <dbReference type="Proteomes" id="UP000503349"/>
    </source>
</evidence>
<dbReference type="AlphaFoldDB" id="A0A6G1PXB4"/>
<sequence>MGCILKAEEAFMQHASTTRNSAGASVWANQGQLHFSLQIHKAAQFQGQISSTVCSFSAKKLESSCLSVIVDLNDLICPPIIQTAGLYMGIL</sequence>
<reference evidence="2" key="2">
    <citation type="submission" date="2019-02" db="EMBL/GenBank/DDBJ databases">
        <title>Opniocepnalus argus Var Kimnra genome.</title>
        <authorList>
            <person name="Zhou C."/>
            <person name="Xiao S."/>
        </authorList>
    </citation>
    <scope>NUCLEOTIDE SEQUENCE [LARGE SCALE GENOMIC DNA]</scope>
</reference>
<organism evidence="1 2">
    <name type="scientific">Channa argus</name>
    <name type="common">Northern snakehead</name>
    <name type="synonym">Ophicephalus argus</name>
    <dbReference type="NCBI Taxonomy" id="215402"/>
    <lineage>
        <taxon>Eukaryota</taxon>
        <taxon>Metazoa</taxon>
        <taxon>Chordata</taxon>
        <taxon>Craniata</taxon>
        <taxon>Vertebrata</taxon>
        <taxon>Euteleostomi</taxon>
        <taxon>Actinopterygii</taxon>
        <taxon>Neopterygii</taxon>
        <taxon>Teleostei</taxon>
        <taxon>Neoteleostei</taxon>
        <taxon>Acanthomorphata</taxon>
        <taxon>Anabantaria</taxon>
        <taxon>Anabantiformes</taxon>
        <taxon>Channoidei</taxon>
        <taxon>Channidae</taxon>
        <taxon>Channa</taxon>
    </lineage>
</organism>
<dbReference type="EMBL" id="CM015721">
    <property type="protein sequence ID" value="KAF3694970.1"/>
    <property type="molecule type" value="Genomic_DNA"/>
</dbReference>
<evidence type="ECO:0000313" key="1">
    <source>
        <dbReference type="EMBL" id="KAF3694970.1"/>
    </source>
</evidence>
<accession>A0A6G1PXB4</accession>